<dbReference type="EMBL" id="MASU01000006">
    <property type="protein sequence ID" value="PXY33848.1"/>
    <property type="molecule type" value="Genomic_DNA"/>
</dbReference>
<dbReference type="Proteomes" id="UP000247892">
    <property type="component" value="Unassembled WGS sequence"/>
</dbReference>
<evidence type="ECO:0000256" key="2">
    <source>
        <dbReference type="ARBA" id="ARBA00023315"/>
    </source>
</evidence>
<dbReference type="GO" id="GO:0016747">
    <property type="term" value="F:acyltransferase activity, transferring groups other than amino-acyl groups"/>
    <property type="evidence" value="ECO:0007669"/>
    <property type="project" value="InterPro"/>
</dbReference>
<evidence type="ECO:0000259" key="3">
    <source>
        <dbReference type="PROSITE" id="PS51186"/>
    </source>
</evidence>
<dbReference type="AlphaFoldDB" id="A0A318LK88"/>
<feature type="domain" description="N-acetyltransferase" evidence="3">
    <location>
        <begin position="4"/>
        <end position="170"/>
    </location>
</feature>
<evidence type="ECO:0000256" key="1">
    <source>
        <dbReference type="ARBA" id="ARBA00022679"/>
    </source>
</evidence>
<dbReference type="InterPro" id="IPR016181">
    <property type="entry name" value="Acyl_CoA_acyltransferase"/>
</dbReference>
<gene>
    <name evidence="4" type="ORF">BA062_16600</name>
</gene>
<dbReference type="InterPro" id="IPR000182">
    <property type="entry name" value="GNAT_dom"/>
</dbReference>
<reference evidence="4 5" key="1">
    <citation type="submission" date="2016-07" db="EMBL/GenBank/DDBJ databases">
        <title>Draft genome sequence of Prauserella sp. YIM 121212, isolated from alkaline soil.</title>
        <authorList>
            <person name="Ruckert C."/>
            <person name="Albersmeier A."/>
            <person name="Jiang C.-L."/>
            <person name="Jiang Y."/>
            <person name="Kalinowski J."/>
            <person name="Schneider O."/>
            <person name="Winkler A."/>
            <person name="Zotchev S.B."/>
        </authorList>
    </citation>
    <scope>NUCLEOTIDE SEQUENCE [LARGE SCALE GENOMIC DNA]</scope>
    <source>
        <strain evidence="4 5">YIM 121212</strain>
    </source>
</reference>
<evidence type="ECO:0000313" key="5">
    <source>
        <dbReference type="Proteomes" id="UP000247892"/>
    </source>
</evidence>
<evidence type="ECO:0000313" key="4">
    <source>
        <dbReference type="EMBL" id="PXY33848.1"/>
    </source>
</evidence>
<dbReference type="RefSeq" id="WP_110337711.1">
    <property type="nucleotide sequence ID" value="NZ_JBHVKT010000020.1"/>
</dbReference>
<dbReference type="PROSITE" id="PS51186">
    <property type="entry name" value="GNAT"/>
    <property type="match status" value="1"/>
</dbReference>
<keyword evidence="1 4" id="KW-0808">Transferase</keyword>
<keyword evidence="5" id="KW-1185">Reference proteome</keyword>
<dbReference type="Gene3D" id="3.40.630.30">
    <property type="match status" value="1"/>
</dbReference>
<name>A0A318LK88_9PSEU</name>
<proteinExistence type="predicted"/>
<keyword evidence="2" id="KW-0012">Acyltransferase</keyword>
<accession>A0A318LK88</accession>
<dbReference type="CDD" id="cd04301">
    <property type="entry name" value="NAT_SF"/>
    <property type="match status" value="1"/>
</dbReference>
<dbReference type="Pfam" id="PF00583">
    <property type="entry name" value="Acetyltransf_1"/>
    <property type="match status" value="1"/>
</dbReference>
<sequence length="175" mass="18947">MTEPTIRPGVAADAGLLLAMFDGAVAWLTERGREGQWGSTPWSQDPKRVERVNGMASGGKLLIAELDGDAAGALILTEQPPAHIPPVTERELYIDLLITARRHTGRGVGSFLLRHARDEARRRGIGLVRVDCWAGGDGALVRYYTGQGFTPTERFHVGDWTGQVFEDRLDGAGVG</sequence>
<dbReference type="SUPFAM" id="SSF55729">
    <property type="entry name" value="Acyl-CoA N-acyltransferases (Nat)"/>
    <property type="match status" value="1"/>
</dbReference>
<dbReference type="OrthoDB" id="7011037at2"/>
<dbReference type="PANTHER" id="PTHR43877">
    <property type="entry name" value="AMINOALKYLPHOSPHONATE N-ACETYLTRANSFERASE-RELATED-RELATED"/>
    <property type="match status" value="1"/>
</dbReference>
<comment type="caution">
    <text evidence="4">The sequence shown here is derived from an EMBL/GenBank/DDBJ whole genome shotgun (WGS) entry which is preliminary data.</text>
</comment>
<protein>
    <submittedName>
        <fullName evidence="4">GCN5 family acetyltransferase</fullName>
    </submittedName>
</protein>
<dbReference type="InterPro" id="IPR050832">
    <property type="entry name" value="Bact_Acetyltransf"/>
</dbReference>
<dbReference type="PANTHER" id="PTHR43877:SF2">
    <property type="entry name" value="AMINOALKYLPHOSPHONATE N-ACETYLTRANSFERASE-RELATED"/>
    <property type="match status" value="1"/>
</dbReference>
<organism evidence="4 5">
    <name type="scientific">Prauserella flavalba</name>
    <dbReference type="NCBI Taxonomy" id="1477506"/>
    <lineage>
        <taxon>Bacteria</taxon>
        <taxon>Bacillati</taxon>
        <taxon>Actinomycetota</taxon>
        <taxon>Actinomycetes</taxon>
        <taxon>Pseudonocardiales</taxon>
        <taxon>Pseudonocardiaceae</taxon>
        <taxon>Prauserella</taxon>
    </lineage>
</organism>